<evidence type="ECO:0000313" key="1">
    <source>
        <dbReference type="EMBL" id="VDK27147.1"/>
    </source>
</evidence>
<proteinExistence type="predicted"/>
<sequence length="157" mass="17966">MAIALPIKVEPSSRSPKKKHLKFELSGYLLKPLPKFSITAYSVSDSEKFELDLPRDVYGKLKLTSPKEARLTVSFRPPASNPHLIHNFTFVFSHNNETIVFEVVKGNKQLRDVTKKTIEYEKVVRGQHDETVRFEDSSSALYKYPGNYTVRAYTNDA</sequence>
<reference evidence="1 2" key="2">
    <citation type="submission" date="2018-11" db="EMBL/GenBank/DDBJ databases">
        <authorList>
            <consortium name="Pathogen Informatics"/>
        </authorList>
    </citation>
    <scope>NUCLEOTIDE SEQUENCE [LARGE SCALE GENOMIC DNA]</scope>
</reference>
<accession>A0A0R3W087</accession>
<dbReference type="WBParaSite" id="TASK_0000308101-mRNA-1">
    <property type="protein sequence ID" value="TASK_0000308101-mRNA-1"/>
    <property type="gene ID" value="TASK_0000308101"/>
</dbReference>
<dbReference type="EMBL" id="UYRS01005473">
    <property type="protein sequence ID" value="VDK27147.1"/>
    <property type="molecule type" value="Genomic_DNA"/>
</dbReference>
<keyword evidence="2" id="KW-1185">Reference proteome</keyword>
<dbReference type="Proteomes" id="UP000282613">
    <property type="component" value="Unassembled WGS sequence"/>
</dbReference>
<dbReference type="AlphaFoldDB" id="A0A0R3W087"/>
<protein>
    <submittedName>
        <fullName evidence="3">Filamin-A</fullName>
    </submittedName>
</protein>
<reference evidence="3" key="1">
    <citation type="submission" date="2017-02" db="UniProtKB">
        <authorList>
            <consortium name="WormBaseParasite"/>
        </authorList>
    </citation>
    <scope>IDENTIFICATION</scope>
</reference>
<name>A0A0R3W087_TAEAS</name>
<organism evidence="3">
    <name type="scientific">Taenia asiatica</name>
    <name type="common">Asian tapeworm</name>
    <dbReference type="NCBI Taxonomy" id="60517"/>
    <lineage>
        <taxon>Eukaryota</taxon>
        <taxon>Metazoa</taxon>
        <taxon>Spiralia</taxon>
        <taxon>Lophotrochozoa</taxon>
        <taxon>Platyhelminthes</taxon>
        <taxon>Cestoda</taxon>
        <taxon>Eucestoda</taxon>
        <taxon>Cyclophyllidea</taxon>
        <taxon>Taeniidae</taxon>
        <taxon>Taenia</taxon>
    </lineage>
</organism>
<dbReference type="STRING" id="60517.A0A0R3W087"/>
<evidence type="ECO:0000313" key="2">
    <source>
        <dbReference type="Proteomes" id="UP000282613"/>
    </source>
</evidence>
<gene>
    <name evidence="1" type="ORF">TASK_LOCUS3083</name>
</gene>
<evidence type="ECO:0000313" key="3">
    <source>
        <dbReference type="WBParaSite" id="TASK_0000308101-mRNA-1"/>
    </source>
</evidence>